<dbReference type="Proteomes" id="UP000479691">
    <property type="component" value="Unassembled WGS sequence"/>
</dbReference>
<reference evidence="4 5" key="1">
    <citation type="submission" date="2019-06" db="EMBL/GenBank/DDBJ databases">
        <authorList>
            <person name="Palmer J.M."/>
        </authorList>
    </citation>
    <scope>NUCLEOTIDE SEQUENCE [LARGE SCALE GENOMIC DNA]</scope>
    <source>
        <strain evidence="3 5">TWF191</strain>
        <strain evidence="2">TWF679</strain>
        <strain evidence="1 4">TWF788</strain>
    </source>
</reference>
<evidence type="ECO:0000313" key="4">
    <source>
        <dbReference type="Proteomes" id="UP000479691"/>
    </source>
</evidence>
<comment type="caution">
    <text evidence="3">The sequence shown here is derived from an EMBL/GenBank/DDBJ whole genome shotgun (WGS) entry which is preliminary data.</text>
</comment>
<evidence type="ECO:0000313" key="1">
    <source>
        <dbReference type="EMBL" id="KAF3189838.1"/>
    </source>
</evidence>
<proteinExistence type="predicted"/>
<dbReference type="AlphaFoldDB" id="A0A6G1M5C4"/>
<evidence type="ECO:0000313" key="3">
    <source>
        <dbReference type="EMBL" id="KAF3227747.1"/>
    </source>
</evidence>
<organism evidence="3 5">
    <name type="scientific">Orbilia oligospora</name>
    <name type="common">Nematode-trapping fungus</name>
    <name type="synonym">Arthrobotrys oligospora</name>
    <dbReference type="NCBI Taxonomy" id="2813651"/>
    <lineage>
        <taxon>Eukaryota</taxon>
        <taxon>Fungi</taxon>
        <taxon>Dikarya</taxon>
        <taxon>Ascomycota</taxon>
        <taxon>Pezizomycotina</taxon>
        <taxon>Orbiliomycetes</taxon>
        <taxon>Orbiliales</taxon>
        <taxon>Orbiliaceae</taxon>
        <taxon>Orbilia</taxon>
    </lineage>
</organism>
<sequence length="135" mass="15116">MSSVNEPEILEMWAPETSKSNHPPPAHGPWQSRTLSPDTYISLNSTFILHLAGSGLMMVKTCPHRIERPGSGPSSIKNRPQRCHLGLPLTDKLSQRTPPNVHIKCGPLGNLEIPLESLRVFFTMAFMEEEPPKRR</sequence>
<evidence type="ECO:0000313" key="5">
    <source>
        <dbReference type="Proteomes" id="UP000483672"/>
    </source>
</evidence>
<dbReference type="EMBL" id="JAABOE010000007">
    <property type="protein sequence ID" value="KAF3189838.1"/>
    <property type="molecule type" value="Genomic_DNA"/>
</dbReference>
<gene>
    <name evidence="3" type="ORF">TWF191_003267</name>
    <name evidence="2" type="ORF">TWF679_007307</name>
    <name evidence="1" type="ORF">TWF788_009824</name>
</gene>
<protein>
    <submittedName>
        <fullName evidence="3">Uncharacterized protein</fullName>
    </submittedName>
</protein>
<accession>A0A6G1M5C4</accession>
<evidence type="ECO:0000313" key="2">
    <source>
        <dbReference type="EMBL" id="KAF3209768.1"/>
    </source>
</evidence>
<dbReference type="Proteomes" id="UP000483672">
    <property type="component" value="Unassembled WGS sequence"/>
</dbReference>
<dbReference type="EMBL" id="WIPF01000018">
    <property type="protein sequence ID" value="KAF3227747.1"/>
    <property type="molecule type" value="Genomic_DNA"/>
</dbReference>
<name>A0A6G1M5C4_ORBOL</name>
<dbReference type="Proteomes" id="UP000614610">
    <property type="component" value="Unassembled WGS sequence"/>
</dbReference>
<dbReference type="EMBL" id="WIWT01000041">
    <property type="protein sequence ID" value="KAF3209768.1"/>
    <property type="molecule type" value="Genomic_DNA"/>
</dbReference>